<dbReference type="SUPFAM" id="SSF48452">
    <property type="entry name" value="TPR-like"/>
    <property type="match status" value="1"/>
</dbReference>
<dbReference type="Pfam" id="PF13401">
    <property type="entry name" value="AAA_22"/>
    <property type="match status" value="1"/>
</dbReference>
<accession>A0A511FC62</accession>
<dbReference type="SMART" id="SM01043">
    <property type="entry name" value="BTAD"/>
    <property type="match status" value="1"/>
</dbReference>
<name>A0A511FC62_9CELL</name>
<dbReference type="PANTHER" id="PTHR47691:SF3">
    <property type="entry name" value="HTH-TYPE TRANSCRIPTIONAL REGULATOR RV0890C-RELATED"/>
    <property type="match status" value="1"/>
</dbReference>
<dbReference type="Gene3D" id="3.40.50.300">
    <property type="entry name" value="P-loop containing nucleotide triphosphate hydrolases"/>
    <property type="match status" value="1"/>
</dbReference>
<dbReference type="PANTHER" id="PTHR47691">
    <property type="entry name" value="REGULATOR-RELATED"/>
    <property type="match status" value="1"/>
</dbReference>
<dbReference type="InterPro" id="IPR005158">
    <property type="entry name" value="BTAD"/>
</dbReference>
<dbReference type="EMBL" id="BJVQ01000024">
    <property type="protein sequence ID" value="GEL46829.1"/>
    <property type="molecule type" value="Genomic_DNA"/>
</dbReference>
<evidence type="ECO:0000313" key="2">
    <source>
        <dbReference type="EMBL" id="GEL46829.1"/>
    </source>
</evidence>
<dbReference type="InterPro" id="IPR049945">
    <property type="entry name" value="AAA_22"/>
</dbReference>
<dbReference type="AlphaFoldDB" id="A0A511FC62"/>
<dbReference type="InterPro" id="IPR036388">
    <property type="entry name" value="WH-like_DNA-bd_sf"/>
</dbReference>
<dbReference type="Gene3D" id="1.25.40.10">
    <property type="entry name" value="Tetratricopeptide repeat domain"/>
    <property type="match status" value="1"/>
</dbReference>
<evidence type="ECO:0000313" key="4">
    <source>
        <dbReference type="Proteomes" id="UP000321723"/>
    </source>
</evidence>
<comment type="caution">
    <text evidence="2">The sequence shown here is derived from an EMBL/GenBank/DDBJ whole genome shotgun (WGS) entry which is preliminary data.</text>
</comment>
<organism evidence="2 4">
    <name type="scientific">Cellulomonas hominis</name>
    <dbReference type="NCBI Taxonomy" id="156981"/>
    <lineage>
        <taxon>Bacteria</taxon>
        <taxon>Bacillati</taxon>
        <taxon>Actinomycetota</taxon>
        <taxon>Actinomycetes</taxon>
        <taxon>Micrococcales</taxon>
        <taxon>Cellulomonadaceae</taxon>
        <taxon>Cellulomonas</taxon>
    </lineage>
</organism>
<dbReference type="GO" id="GO:0016887">
    <property type="term" value="F:ATP hydrolysis activity"/>
    <property type="evidence" value="ECO:0007669"/>
    <property type="project" value="InterPro"/>
</dbReference>
<feature type="domain" description="Bacterial transcriptional activator" evidence="1">
    <location>
        <begin position="102"/>
        <end position="246"/>
    </location>
</feature>
<dbReference type="Proteomes" id="UP000564629">
    <property type="component" value="Unassembled WGS sequence"/>
</dbReference>
<sequence>MPGPASEPLRLTVLGQVRAAAPGGDALLPVTGLGANLLLALALEPRGLSAARAVDETWPDGAPASGRAALQTLVSRLRGAHHAGLVRSTASGYVLGVGRAAVDLARAADAAAAARDALAAGDAASAARTARAALDLWDGEPGTGATAPDLVAAVRGRADGVRRDLLRLHAAALLDLGDPAAVPAAEDLLALAPLDDGAHLLRMRALHAAGRTTEAVAAFAGYRERLRDALGTDPSPEVAAFHVELLQGTAASTPAPTPARGRVHGLRVAPNALIGRDADVRAVEAALGTAPVVTVLGTGGLGKTRLVQEVARRAAERYPTVYVAELAGVRDDPDVLPALAVALGVPEPVARRGVADARVRSLPERVLDRLGEQPALLVLDNCEHVLAGVGEWVAEVVGSLPSVQVLTTSRAPLGVQGERVHPLEPLPALDADGGPGAAVRLFTERATAVRPGVVLPEDVVERLCRRLDGLPLAIELAAARTRSLTVVEVERRLSDRFALLVSGAAGAPERHRTLRAVIAWSWDLLTERQRALCRRAAVLPDGFGLSAALAVLAGEASEVEVLDDLDALVAQSLVRVEEEPRTGEVRYRMLETVREFGQREVLAAGEEDRLREAVLDWARDVASGVVRRAGSPERVLLDPVGEVEHDNLVALLRRELAVGTRRPDAVLALFAVVGLRWMLQGAHAELADVQRGVLAASAGWVPDGDVEPAVLALAMLAGTQLMSGDLRAGARARLAVRRAAAAGGLRPVTRVLAEVVDRIGEPAALARILAGARESTDLPTRRLALLASWSLAENDSDVPASIAHAREAYHLAVDTDDPWTAVMSAVSLAGAYSQTLRPQEALDWLAAARTALAAPQITHRDLMLQAFEDSLEQVYGVTLLSLGEWDEAERVFGLVARATTDVRDAEIMSGLGFAEVERGRREVPRALARYRALLARAAGRDGSGPWLLVATGACLAAHVLEGRADEPALAEAVRAIPEADLTGRAGFTDRPVLGTLLTGVGTWRVAVAPEDPGGLELLALAERIGARQDFPCGVLAPHLALAAERYGEAVVERARTAAAALPHGDDVVRAVELLHAAGAGTA</sequence>
<dbReference type="GO" id="GO:0003677">
    <property type="term" value="F:DNA binding"/>
    <property type="evidence" value="ECO:0007669"/>
    <property type="project" value="UniProtKB-KW"/>
</dbReference>
<keyword evidence="3" id="KW-0238">DNA-binding</keyword>
<protein>
    <submittedName>
        <fullName evidence="3">Putative ATPase/DNA-binding SARP family transcriptional activator/tetratricopeptide (TPR) repeat protein</fullName>
    </submittedName>
</protein>
<evidence type="ECO:0000259" key="1">
    <source>
        <dbReference type="SMART" id="SM01043"/>
    </source>
</evidence>
<evidence type="ECO:0000313" key="5">
    <source>
        <dbReference type="Proteomes" id="UP000564629"/>
    </source>
</evidence>
<reference evidence="2 4" key="1">
    <citation type="submission" date="2019-07" db="EMBL/GenBank/DDBJ databases">
        <title>Whole genome shotgun sequence of Cellulomonas hominis NBRC 16055.</title>
        <authorList>
            <person name="Hosoyama A."/>
            <person name="Uohara A."/>
            <person name="Ohji S."/>
            <person name="Ichikawa N."/>
        </authorList>
    </citation>
    <scope>NUCLEOTIDE SEQUENCE [LARGE SCALE GENOMIC DNA]</scope>
    <source>
        <strain evidence="2 4">NBRC 16055</strain>
    </source>
</reference>
<reference evidence="3 5" key="2">
    <citation type="submission" date="2020-08" db="EMBL/GenBank/DDBJ databases">
        <title>Sequencing the genomes of 1000 actinobacteria strains.</title>
        <authorList>
            <person name="Klenk H.-P."/>
        </authorList>
    </citation>
    <scope>NUCLEOTIDE SEQUENCE [LARGE SCALE GENOMIC DNA]</scope>
    <source>
        <strain evidence="3 5">DSM 9581</strain>
    </source>
</reference>
<dbReference type="Pfam" id="PF03704">
    <property type="entry name" value="BTAD"/>
    <property type="match status" value="1"/>
</dbReference>
<dbReference type="SUPFAM" id="SSF52540">
    <property type="entry name" value="P-loop containing nucleoside triphosphate hydrolases"/>
    <property type="match status" value="1"/>
</dbReference>
<dbReference type="InterPro" id="IPR027417">
    <property type="entry name" value="P-loop_NTPase"/>
</dbReference>
<dbReference type="RefSeq" id="WP_146837232.1">
    <property type="nucleotide sequence ID" value="NZ_BJVQ01000024.1"/>
</dbReference>
<proteinExistence type="predicted"/>
<dbReference type="Proteomes" id="UP000321723">
    <property type="component" value="Unassembled WGS sequence"/>
</dbReference>
<gene>
    <name evidence="2" type="ORF">CHO01_19450</name>
    <name evidence="3" type="ORF">HNR08_001344</name>
</gene>
<dbReference type="Gene3D" id="1.10.10.10">
    <property type="entry name" value="Winged helix-like DNA-binding domain superfamily/Winged helix DNA-binding domain"/>
    <property type="match status" value="1"/>
</dbReference>
<dbReference type="InterPro" id="IPR011990">
    <property type="entry name" value="TPR-like_helical_dom_sf"/>
</dbReference>
<dbReference type="EMBL" id="JACHDN010000001">
    <property type="protein sequence ID" value="MBB5472608.1"/>
    <property type="molecule type" value="Genomic_DNA"/>
</dbReference>
<evidence type="ECO:0000313" key="3">
    <source>
        <dbReference type="EMBL" id="MBB5472608.1"/>
    </source>
</evidence>
<dbReference type="PRINTS" id="PR00364">
    <property type="entry name" value="DISEASERSIST"/>
</dbReference>
<keyword evidence="4" id="KW-1185">Reference proteome</keyword>
<dbReference type="OrthoDB" id="9812579at2"/>